<feature type="transmembrane region" description="Helical" evidence="1">
    <location>
        <begin position="56"/>
        <end position="75"/>
    </location>
</feature>
<gene>
    <name evidence="2" type="ORF">F3Q70_01585</name>
</gene>
<dbReference type="RefSeq" id="WP_070285558.1">
    <property type="nucleotide sequence ID" value="NZ_MKOF01000012.1"/>
</dbReference>
<reference evidence="2" key="1">
    <citation type="submission" date="2019-09" db="EMBL/GenBank/DDBJ databases">
        <authorList>
            <consortium name="PulseNet: The National Subtyping Network for Foodborne Disease Surveillance"/>
            <person name="Tarr C.L."/>
            <person name="Trees E."/>
            <person name="Katz L.S."/>
            <person name="Carleton-Romer H.A."/>
            <person name="Stroika S."/>
            <person name="Kucerova Z."/>
            <person name="Roache K.F."/>
            <person name="Sabol A.L."/>
            <person name="Besser J."/>
            <person name="Gerner-Smidt P."/>
        </authorList>
    </citation>
    <scope>NUCLEOTIDE SEQUENCE</scope>
    <source>
        <strain evidence="2">PNUSAL005726</strain>
    </source>
</reference>
<feature type="transmembrane region" description="Helical" evidence="1">
    <location>
        <begin position="26"/>
        <end position="44"/>
    </location>
</feature>
<proteinExistence type="predicted"/>
<name>A0A612SJ61_LISMN</name>
<accession>A0A612SJ61</accession>
<organism evidence="2">
    <name type="scientific">Listeria monocytogenes</name>
    <dbReference type="NCBI Taxonomy" id="1639"/>
    <lineage>
        <taxon>Bacteria</taxon>
        <taxon>Bacillati</taxon>
        <taxon>Bacillota</taxon>
        <taxon>Bacilli</taxon>
        <taxon>Bacillales</taxon>
        <taxon>Listeriaceae</taxon>
        <taxon>Listeria</taxon>
    </lineage>
</organism>
<sequence>MSKNKEKQDEEMSKNKVKRKRNISKVQFFVGCSIILASLFLDFLNVPSHFGLNMMSINWSLFNILVVIFLYLLTFKNIEARTILKEKNKKDIVNALLKECYTNINPTINSLQAIKMQINEENIDAAMNIAFPNDNLIQDLIKDGLLTKDELMYYLSIKSSFKSMLSFSHFLDLEVKDEIKTDIEQIYANYKTELEDLVTSALSIS</sequence>
<protein>
    <submittedName>
        <fullName evidence="2">Uncharacterized protein</fullName>
    </submittedName>
</protein>
<keyword evidence="1" id="KW-1133">Transmembrane helix</keyword>
<dbReference type="AlphaFoldDB" id="A0A612SJ61"/>
<comment type="caution">
    <text evidence="2">The sequence shown here is derived from an EMBL/GenBank/DDBJ whole genome shotgun (WGS) entry which is preliminary data.</text>
</comment>
<dbReference type="EMBL" id="AAKVIX010000001">
    <property type="protein sequence ID" value="ECW1067394.1"/>
    <property type="molecule type" value="Genomic_DNA"/>
</dbReference>
<keyword evidence="1" id="KW-0472">Membrane</keyword>
<evidence type="ECO:0000313" key="2">
    <source>
        <dbReference type="EMBL" id="ECW1067394.1"/>
    </source>
</evidence>
<evidence type="ECO:0000256" key="1">
    <source>
        <dbReference type="SAM" id="Phobius"/>
    </source>
</evidence>
<keyword evidence="1" id="KW-0812">Transmembrane</keyword>